<evidence type="ECO:0000313" key="1">
    <source>
        <dbReference type="EMBL" id="KAK8484267.1"/>
    </source>
</evidence>
<proteinExistence type="predicted"/>
<accession>A0ABR1ZU68</accession>
<evidence type="ECO:0000313" key="2">
    <source>
        <dbReference type="Proteomes" id="UP001396334"/>
    </source>
</evidence>
<reference evidence="1 2" key="1">
    <citation type="journal article" date="2024" name="G3 (Bethesda)">
        <title>Genome assembly of Hibiscus sabdariffa L. provides insights into metabolisms of medicinal natural products.</title>
        <authorList>
            <person name="Kim T."/>
        </authorList>
    </citation>
    <scope>NUCLEOTIDE SEQUENCE [LARGE SCALE GENOMIC DNA]</scope>
    <source>
        <strain evidence="1">TK-2024</strain>
        <tissue evidence="1">Old leaves</tissue>
    </source>
</reference>
<keyword evidence="2" id="KW-1185">Reference proteome</keyword>
<dbReference type="EMBL" id="JBBPBN010000586">
    <property type="protein sequence ID" value="KAK8484267.1"/>
    <property type="molecule type" value="Genomic_DNA"/>
</dbReference>
<organism evidence="1 2">
    <name type="scientific">Hibiscus sabdariffa</name>
    <name type="common">roselle</name>
    <dbReference type="NCBI Taxonomy" id="183260"/>
    <lineage>
        <taxon>Eukaryota</taxon>
        <taxon>Viridiplantae</taxon>
        <taxon>Streptophyta</taxon>
        <taxon>Embryophyta</taxon>
        <taxon>Tracheophyta</taxon>
        <taxon>Spermatophyta</taxon>
        <taxon>Magnoliopsida</taxon>
        <taxon>eudicotyledons</taxon>
        <taxon>Gunneridae</taxon>
        <taxon>Pentapetalae</taxon>
        <taxon>rosids</taxon>
        <taxon>malvids</taxon>
        <taxon>Malvales</taxon>
        <taxon>Malvaceae</taxon>
        <taxon>Malvoideae</taxon>
        <taxon>Hibiscus</taxon>
    </lineage>
</organism>
<gene>
    <name evidence="1" type="ORF">V6N11_066537</name>
</gene>
<name>A0ABR1ZU68_9ROSI</name>
<comment type="caution">
    <text evidence="1">The sequence shown here is derived from an EMBL/GenBank/DDBJ whole genome shotgun (WGS) entry which is preliminary data.</text>
</comment>
<dbReference type="Proteomes" id="UP001396334">
    <property type="component" value="Unassembled WGS sequence"/>
</dbReference>
<sequence>MPASGSPSEGLLTEVASADAPLPASDSVAASLAPADRLVSSALTSSVQAIAVTKDIPHDPMVHIDTSDLMEEAVEDAPLDPENFETAADRLASEDVPPSPP</sequence>
<protein>
    <submittedName>
        <fullName evidence="1">Uncharacterized protein</fullName>
    </submittedName>
</protein>